<accession>X0TYN9</accession>
<protein>
    <submittedName>
        <fullName evidence="1">Uncharacterized protein</fullName>
    </submittedName>
</protein>
<feature type="non-terminal residue" evidence="1">
    <location>
        <position position="1"/>
    </location>
</feature>
<sequence length="128" mass="13789">GRADRALTDADRTESPAGPLRLPIDNAELAEAIHGGPTAPLVKAFRAAAAQGALENTHEDKAKFLAICHHAATAKGIRNPGGVIYNAVAAYNFTRVSQASWDYAAEFLRGREADRARRTQEPVGHFRE</sequence>
<organism evidence="1">
    <name type="scientific">marine sediment metagenome</name>
    <dbReference type="NCBI Taxonomy" id="412755"/>
    <lineage>
        <taxon>unclassified sequences</taxon>
        <taxon>metagenomes</taxon>
        <taxon>ecological metagenomes</taxon>
    </lineage>
</organism>
<name>X0TYN9_9ZZZZ</name>
<evidence type="ECO:0000313" key="1">
    <source>
        <dbReference type="EMBL" id="GAF92251.1"/>
    </source>
</evidence>
<dbReference type="AlphaFoldDB" id="X0TYN9"/>
<dbReference type="EMBL" id="BARS01015599">
    <property type="protein sequence ID" value="GAF92251.1"/>
    <property type="molecule type" value="Genomic_DNA"/>
</dbReference>
<comment type="caution">
    <text evidence="1">The sequence shown here is derived from an EMBL/GenBank/DDBJ whole genome shotgun (WGS) entry which is preliminary data.</text>
</comment>
<proteinExistence type="predicted"/>
<reference evidence="1" key="1">
    <citation type="journal article" date="2014" name="Front. Microbiol.">
        <title>High frequency of phylogenetically diverse reductive dehalogenase-homologous genes in deep subseafloor sedimentary metagenomes.</title>
        <authorList>
            <person name="Kawai M."/>
            <person name="Futagami T."/>
            <person name="Toyoda A."/>
            <person name="Takaki Y."/>
            <person name="Nishi S."/>
            <person name="Hori S."/>
            <person name="Arai W."/>
            <person name="Tsubouchi T."/>
            <person name="Morono Y."/>
            <person name="Uchiyama I."/>
            <person name="Ito T."/>
            <person name="Fujiyama A."/>
            <person name="Inagaki F."/>
            <person name="Takami H."/>
        </authorList>
    </citation>
    <scope>NUCLEOTIDE SEQUENCE</scope>
    <source>
        <strain evidence="1">Expedition CK06-06</strain>
    </source>
</reference>
<gene>
    <name evidence="1" type="ORF">S01H1_25782</name>
</gene>